<accession>A0A212K6P0</accession>
<keyword evidence="1" id="KW-0472">Membrane</keyword>
<gene>
    <name evidence="2" type="ORF">KL86DYS1_31649</name>
</gene>
<proteinExistence type="predicted"/>
<organism evidence="2">
    <name type="scientific">uncultured Dysgonomonas sp</name>
    <dbReference type="NCBI Taxonomy" id="206096"/>
    <lineage>
        <taxon>Bacteria</taxon>
        <taxon>Pseudomonadati</taxon>
        <taxon>Bacteroidota</taxon>
        <taxon>Bacteroidia</taxon>
        <taxon>Bacteroidales</taxon>
        <taxon>Dysgonomonadaceae</taxon>
        <taxon>Dysgonomonas</taxon>
        <taxon>environmental samples</taxon>
    </lineage>
</organism>
<keyword evidence="1" id="KW-1133">Transmembrane helix</keyword>
<name>A0A212K6P0_9BACT</name>
<reference evidence="2" key="1">
    <citation type="submission" date="2016-04" db="EMBL/GenBank/DDBJ databases">
        <authorList>
            <person name="Evans L.H."/>
            <person name="Alamgir A."/>
            <person name="Owens N."/>
            <person name="Weber N.D."/>
            <person name="Virtaneva K."/>
            <person name="Barbian K."/>
            <person name="Babar A."/>
            <person name="Rosenke K."/>
        </authorList>
    </citation>
    <scope>NUCLEOTIDE SEQUENCE</scope>
    <source>
        <strain evidence="2">86-1</strain>
    </source>
</reference>
<dbReference type="EMBL" id="FLUM01000003">
    <property type="protein sequence ID" value="SBW07370.1"/>
    <property type="molecule type" value="Genomic_DNA"/>
</dbReference>
<evidence type="ECO:0000313" key="2">
    <source>
        <dbReference type="EMBL" id="SBW07370.1"/>
    </source>
</evidence>
<protein>
    <submittedName>
        <fullName evidence="2">Uncharacterized protein</fullName>
    </submittedName>
</protein>
<evidence type="ECO:0000256" key="1">
    <source>
        <dbReference type="SAM" id="Phobius"/>
    </source>
</evidence>
<sequence length="92" mass="10543">MDAIMISVTLTLTAITALYWGEVLSIRLPELDKRFDRKPFNCRPCFTFHISWVLALLSGLISSCAYLVFIGVFISFALFFITKFIDNKKITK</sequence>
<keyword evidence="1" id="KW-0812">Transmembrane</keyword>
<dbReference type="RefSeq" id="WP_296944685.1">
    <property type="nucleotide sequence ID" value="NZ_LT599032.1"/>
</dbReference>
<feature type="transmembrane region" description="Helical" evidence="1">
    <location>
        <begin position="49"/>
        <end position="82"/>
    </location>
</feature>
<dbReference type="AlphaFoldDB" id="A0A212K6P0"/>